<feature type="signal peptide" evidence="6">
    <location>
        <begin position="1"/>
        <end position="23"/>
    </location>
</feature>
<evidence type="ECO:0000313" key="8">
    <source>
        <dbReference type="EMBL" id="KAG9455302.1"/>
    </source>
</evidence>
<dbReference type="SUPFAM" id="SSF47699">
    <property type="entry name" value="Bifunctional inhibitor/lipid-transfer protein/seed storage 2S albumin"/>
    <property type="match status" value="1"/>
</dbReference>
<dbReference type="InterPro" id="IPR016140">
    <property type="entry name" value="Bifunc_inhib/LTP/seed_store"/>
</dbReference>
<dbReference type="Pfam" id="PF14368">
    <property type="entry name" value="LTP_2"/>
    <property type="match status" value="1"/>
</dbReference>
<name>A0AAV7F2J0_ARIFI</name>
<evidence type="ECO:0000256" key="2">
    <source>
        <dbReference type="ARBA" id="ARBA00022729"/>
    </source>
</evidence>
<dbReference type="AlphaFoldDB" id="A0AAV7F2J0"/>
<comment type="similarity">
    <text evidence="1">Belongs to the plant LTP family.</text>
</comment>
<proteinExistence type="inferred from homology"/>
<dbReference type="GO" id="GO:0006869">
    <property type="term" value="P:lipid transport"/>
    <property type="evidence" value="ECO:0007669"/>
    <property type="project" value="InterPro"/>
</dbReference>
<accession>A0AAV7F2J0</accession>
<feature type="domain" description="Bifunctional inhibitor/plant lipid transfer protein/seed storage helical" evidence="7">
    <location>
        <begin position="28"/>
        <end position="100"/>
    </location>
</feature>
<evidence type="ECO:0000313" key="9">
    <source>
        <dbReference type="Proteomes" id="UP000825729"/>
    </source>
</evidence>
<evidence type="ECO:0000256" key="6">
    <source>
        <dbReference type="SAM" id="SignalP"/>
    </source>
</evidence>
<dbReference type="SMART" id="SM00499">
    <property type="entry name" value="AAI"/>
    <property type="match status" value="1"/>
</dbReference>
<dbReference type="Gene3D" id="1.10.110.10">
    <property type="entry name" value="Plant lipid-transfer and hydrophobic proteins"/>
    <property type="match status" value="1"/>
</dbReference>
<keyword evidence="3" id="KW-1015">Disulfide bond</keyword>
<protein>
    <recommendedName>
        <fullName evidence="7">Bifunctional inhibitor/plant lipid transfer protein/seed storage helical domain-containing protein</fullName>
    </recommendedName>
</protein>
<keyword evidence="4" id="KW-0325">Glycoprotein</keyword>
<evidence type="ECO:0000256" key="4">
    <source>
        <dbReference type="ARBA" id="ARBA00023180"/>
    </source>
</evidence>
<reference evidence="8 9" key="1">
    <citation type="submission" date="2021-07" db="EMBL/GenBank/DDBJ databases">
        <title>The Aristolochia fimbriata genome: insights into angiosperm evolution, floral development and chemical biosynthesis.</title>
        <authorList>
            <person name="Jiao Y."/>
        </authorList>
    </citation>
    <scope>NUCLEOTIDE SEQUENCE [LARGE SCALE GENOMIC DNA]</scope>
    <source>
        <strain evidence="8">IBCAS-2021</strain>
        <tissue evidence="8">Leaf</tissue>
    </source>
</reference>
<evidence type="ECO:0000259" key="7">
    <source>
        <dbReference type="SMART" id="SM00499"/>
    </source>
</evidence>
<dbReference type="PRINTS" id="PR00382">
    <property type="entry name" value="LIPIDTRNSFER"/>
</dbReference>
<gene>
    <name evidence="8" type="ORF">H6P81_008206</name>
</gene>
<dbReference type="GO" id="GO:0008289">
    <property type="term" value="F:lipid binding"/>
    <property type="evidence" value="ECO:0007669"/>
    <property type="project" value="InterPro"/>
</dbReference>
<keyword evidence="2 6" id="KW-0732">Signal</keyword>
<evidence type="ECO:0000256" key="1">
    <source>
        <dbReference type="ARBA" id="ARBA00009748"/>
    </source>
</evidence>
<dbReference type="PANTHER" id="PTHR33044">
    <property type="entry name" value="BIFUNCTIONAL INHIBITOR/LIPID-TRANSFER PROTEIN/SEED STORAGE 2S ALBUMIN SUPERFAMILY PROTEIN-RELATED"/>
    <property type="match status" value="1"/>
</dbReference>
<dbReference type="InterPro" id="IPR043325">
    <property type="entry name" value="LTSS"/>
</dbReference>
<sequence length="147" mass="15318">MAKSWVFGVCFVALAILVSQSRAQDVSCLNQLVPCLNYLNSSRNPSSDCCDPLRSIIQSNPQCLCNNLNSNAGSGQNGINATEALMLPAKCGLNVNVATCASNRSPRSSSPGSPPTTRTSVPTSESGLLSANVLFVAAAVSMIVRIL</sequence>
<comment type="caution">
    <text evidence="8">The sequence shown here is derived from an EMBL/GenBank/DDBJ whole genome shotgun (WGS) entry which is preliminary data.</text>
</comment>
<evidence type="ECO:0000256" key="5">
    <source>
        <dbReference type="SAM" id="MobiDB-lite"/>
    </source>
</evidence>
<dbReference type="EMBL" id="JAINDJ010000003">
    <property type="protein sequence ID" value="KAG9455302.1"/>
    <property type="molecule type" value="Genomic_DNA"/>
</dbReference>
<feature type="region of interest" description="Disordered" evidence="5">
    <location>
        <begin position="102"/>
        <end position="124"/>
    </location>
</feature>
<dbReference type="Proteomes" id="UP000825729">
    <property type="component" value="Unassembled WGS sequence"/>
</dbReference>
<organism evidence="8 9">
    <name type="scientific">Aristolochia fimbriata</name>
    <name type="common">White veined hardy Dutchman's pipe vine</name>
    <dbReference type="NCBI Taxonomy" id="158543"/>
    <lineage>
        <taxon>Eukaryota</taxon>
        <taxon>Viridiplantae</taxon>
        <taxon>Streptophyta</taxon>
        <taxon>Embryophyta</taxon>
        <taxon>Tracheophyta</taxon>
        <taxon>Spermatophyta</taxon>
        <taxon>Magnoliopsida</taxon>
        <taxon>Magnoliidae</taxon>
        <taxon>Piperales</taxon>
        <taxon>Aristolochiaceae</taxon>
        <taxon>Aristolochia</taxon>
    </lineage>
</organism>
<feature type="chain" id="PRO_5043944586" description="Bifunctional inhibitor/plant lipid transfer protein/seed storage helical domain-containing protein" evidence="6">
    <location>
        <begin position="24"/>
        <end position="147"/>
    </location>
</feature>
<evidence type="ECO:0000256" key="3">
    <source>
        <dbReference type="ARBA" id="ARBA00023157"/>
    </source>
</evidence>
<keyword evidence="9" id="KW-1185">Reference proteome</keyword>
<dbReference type="InterPro" id="IPR036312">
    <property type="entry name" value="Bifun_inhib/LTP/seed_sf"/>
</dbReference>
<dbReference type="InterPro" id="IPR000528">
    <property type="entry name" value="Plant_nsLTP"/>
</dbReference>
<dbReference type="CDD" id="cd00010">
    <property type="entry name" value="AAI_LTSS"/>
    <property type="match status" value="1"/>
</dbReference>